<protein>
    <submittedName>
        <fullName evidence="4">YPL105C</fullName>
    </submittedName>
</protein>
<dbReference type="SMART" id="SM00444">
    <property type="entry name" value="GYF"/>
    <property type="match status" value="1"/>
</dbReference>
<dbReference type="PROSITE" id="PS50829">
    <property type="entry name" value="GYF"/>
    <property type="match status" value="1"/>
</dbReference>
<organism evidence="4">
    <name type="scientific">Monosporozyma servazzii</name>
    <name type="common">Yeast</name>
    <name type="synonym">Kazachstania servazzii</name>
    <dbReference type="NCBI Taxonomy" id="27293"/>
    <lineage>
        <taxon>Eukaryota</taxon>
        <taxon>Fungi</taxon>
        <taxon>Dikarya</taxon>
        <taxon>Ascomycota</taxon>
        <taxon>Saccharomycotina</taxon>
        <taxon>Saccharomycetes</taxon>
        <taxon>Saccharomycetales</taxon>
        <taxon>Saccharomycetaceae</taxon>
        <taxon>Monosporozyma</taxon>
    </lineage>
</organism>
<feature type="compositionally biased region" description="Polar residues" evidence="2">
    <location>
        <begin position="551"/>
        <end position="561"/>
    </location>
</feature>
<dbReference type="AlphaFoldDB" id="Q876B8"/>
<feature type="region of interest" description="Disordered" evidence="2">
    <location>
        <begin position="128"/>
        <end position="153"/>
    </location>
</feature>
<dbReference type="EMBL" id="AY144897">
    <property type="protein sequence ID" value="AAO32461.1"/>
    <property type="molecule type" value="Genomic_DNA"/>
</dbReference>
<keyword evidence="1" id="KW-0175">Coiled coil</keyword>
<evidence type="ECO:0000256" key="2">
    <source>
        <dbReference type="SAM" id="MobiDB-lite"/>
    </source>
</evidence>
<dbReference type="Gene3D" id="3.30.1490.40">
    <property type="match status" value="1"/>
</dbReference>
<feature type="compositionally biased region" description="Basic and acidic residues" evidence="2">
    <location>
        <begin position="446"/>
        <end position="485"/>
    </location>
</feature>
<dbReference type="GO" id="GO:0005829">
    <property type="term" value="C:cytosol"/>
    <property type="evidence" value="ECO:0007669"/>
    <property type="project" value="TreeGrafter"/>
</dbReference>
<dbReference type="InterPro" id="IPR003169">
    <property type="entry name" value="GYF"/>
</dbReference>
<feature type="region of interest" description="Disordered" evidence="2">
    <location>
        <begin position="1"/>
        <end position="21"/>
    </location>
</feature>
<evidence type="ECO:0000259" key="3">
    <source>
        <dbReference type="PROSITE" id="PS50829"/>
    </source>
</evidence>
<dbReference type="SUPFAM" id="SSF55277">
    <property type="entry name" value="GYF domain"/>
    <property type="match status" value="1"/>
</dbReference>
<dbReference type="Pfam" id="PF02213">
    <property type="entry name" value="GYF"/>
    <property type="match status" value="1"/>
</dbReference>
<feature type="region of interest" description="Disordered" evidence="2">
    <location>
        <begin position="501"/>
        <end position="577"/>
    </location>
</feature>
<feature type="region of interest" description="Disordered" evidence="2">
    <location>
        <begin position="433"/>
        <end position="485"/>
    </location>
</feature>
<feature type="compositionally biased region" description="Polar residues" evidence="2">
    <location>
        <begin position="298"/>
        <end position="309"/>
    </location>
</feature>
<evidence type="ECO:0000256" key="1">
    <source>
        <dbReference type="SAM" id="Coils"/>
    </source>
</evidence>
<feature type="domain" description="GYF" evidence="3">
    <location>
        <begin position="166"/>
        <end position="222"/>
    </location>
</feature>
<feature type="compositionally biased region" description="Basic and acidic residues" evidence="2">
    <location>
        <begin position="530"/>
        <end position="543"/>
    </location>
</feature>
<feature type="region of interest" description="Disordered" evidence="2">
    <location>
        <begin position="298"/>
        <end position="332"/>
    </location>
</feature>
<proteinExistence type="predicted"/>
<feature type="coiled-coil region" evidence="1">
    <location>
        <begin position="585"/>
        <end position="619"/>
    </location>
</feature>
<reference evidence="4" key="2">
    <citation type="journal article" date="2003" name="Nature">
        <title>Yeast genome duplication was followed by asynchronous differentiation of duplicated genes.</title>
        <authorList>
            <person name="Langkjaer R.B."/>
            <person name="Cliften P.F."/>
            <person name="Johnston M."/>
            <person name="Piskur J."/>
        </authorList>
    </citation>
    <scope>NUCLEOTIDE SEQUENCE</scope>
    <source>
        <strain evidence="4">CBS4311</strain>
    </source>
</reference>
<dbReference type="InterPro" id="IPR051640">
    <property type="entry name" value="GRB10-interact_GYF"/>
</dbReference>
<name>Q876B8_MONSE</name>
<dbReference type="PANTHER" id="PTHR14445:SF36">
    <property type="entry name" value="FI03272P-RELATED"/>
    <property type="match status" value="1"/>
</dbReference>
<sequence>MSSTNNENTDFIRRPPVNRGNSSLMNSIGIGNRNSSTSSFNLGNFTAVTDPITTASPTISATAGSTMGIQRVDSPFQRVDSPFQRTDSPFQPDYGMNLLQRTTSIFNETNNNMANPMTPSAPLAQISSSTTTTTTTPMTNPNTQSMPGFIPGAPMAPPPGMMGLYISQWKYIDHQGDQQGPFPTDLMFQWYHSNYFQPSLQISIVNSNDTLTTTSPQMDPLQLHNKFFTLNDLIIKVGNAIDPFSTYDSIVNSFLRGGINTSATPIPPHLMGMPNNMINPLASTGSGVFPTIIDTIQPSKEVNQPTDNASGGGGGGGSEVQETTAPDHHSTKELDMEGVVADIHSGDYNFNEILDLSLEDNAYYHQVSVPVPMQRKLKKKIESNTIITPTTDPKFDSIWAISEIARGNPKPFVPVKRPVPESTQHIQKQLHKLNINNSSDEMISENAKKQVEKSDETNERTSNKEDDSSKVDETEKNTEPTAEEKRKLKAELMAQKLIEEEESKAKQQEAKEAKALRKAKKQKEKKAKKTKGEVTSKTDESESRPQASEGDASTKSASNTAPWAAKGKSKGKGIPLSSFFELQKNEELKQQKMEEQKQIEASRLSEKILQEELAQEKNKSMLTWAKSGSTNDVIPTLDIKAQLLKDQEQKKNARKQPLQESQMKTLSSVPSDPSFIEEQQRIWEQLQKGSKGQKSSVKKIVTSTATTTSSTTNAWTTVSTKTKKTTTTPTPTKPQLVNKQIKQIGSSTSIPALKNKFVSNIGTISPATINTRTAAPMYPGNSSISKRQEFLKWCKSQLRLNPGISHNSILEVLLSLPAGPETNEFIADTIYSNSSVMDGRRFAVEFNKKRVECEKQVTDPLSWSEALALPEGNDDDWEFQIVSKKKKSKKF</sequence>
<dbReference type="PANTHER" id="PTHR14445">
    <property type="entry name" value="GRB10 INTERACTING GYF PROTEIN"/>
    <property type="match status" value="1"/>
</dbReference>
<reference evidence="4" key="1">
    <citation type="submission" date="2002-08" db="EMBL/GenBank/DDBJ databases">
        <authorList>
            <person name="Langkjaer R.B."/>
            <person name="Cliften P.F."/>
            <person name="Johnston M."/>
            <person name="Piskur J."/>
        </authorList>
    </citation>
    <scope>NUCLEOTIDE SEQUENCE</scope>
    <source>
        <strain evidence="4">CBS4311</strain>
    </source>
</reference>
<feature type="region of interest" description="Disordered" evidence="2">
    <location>
        <begin position="648"/>
        <end position="673"/>
    </location>
</feature>
<feature type="compositionally biased region" description="Polar residues" evidence="2">
    <location>
        <begin position="658"/>
        <end position="671"/>
    </location>
</feature>
<feature type="compositionally biased region" description="Basic residues" evidence="2">
    <location>
        <begin position="516"/>
        <end position="529"/>
    </location>
</feature>
<feature type="compositionally biased region" description="Basic and acidic residues" evidence="2">
    <location>
        <begin position="503"/>
        <end position="515"/>
    </location>
</feature>
<evidence type="ECO:0000313" key="4">
    <source>
        <dbReference type="EMBL" id="AAO32461.1"/>
    </source>
</evidence>
<dbReference type="InterPro" id="IPR035445">
    <property type="entry name" value="GYF-like_dom_sf"/>
</dbReference>
<accession>Q876B8</accession>